<name>A0A2C9WBZ4_MANES</name>
<reference evidence="2" key="1">
    <citation type="submission" date="2016-02" db="EMBL/GenBank/DDBJ databases">
        <title>WGS assembly of Manihot esculenta.</title>
        <authorList>
            <person name="Bredeson J.V."/>
            <person name="Prochnik S.E."/>
            <person name="Lyons J.B."/>
            <person name="Schmutz J."/>
            <person name="Grimwood J."/>
            <person name="Vrebalov J."/>
            <person name="Bart R.S."/>
            <person name="Amuge T."/>
            <person name="Ferguson M.E."/>
            <person name="Green R."/>
            <person name="Putnam N."/>
            <person name="Stites J."/>
            <person name="Rounsley S."/>
            <person name="Rokhsar D.S."/>
        </authorList>
    </citation>
    <scope>NUCLEOTIDE SEQUENCE [LARGE SCALE GENOMIC DNA]</scope>
    <source>
        <tissue evidence="2">Leaf</tissue>
    </source>
</reference>
<dbReference type="AlphaFoldDB" id="A0A2C9WBZ4"/>
<accession>A0A2C9WBZ4</accession>
<proteinExistence type="predicted"/>
<sequence>MRTVSLVFLFFCFFHVGGNVSFVSRDLHVFRCTRCAFLSMRKSFLSPSRYAQFH</sequence>
<evidence type="ECO:0000256" key="1">
    <source>
        <dbReference type="SAM" id="SignalP"/>
    </source>
</evidence>
<protein>
    <recommendedName>
        <fullName evidence="3">Secreted protein</fullName>
    </recommendedName>
</protein>
<feature type="signal peptide" evidence="1">
    <location>
        <begin position="1"/>
        <end position="18"/>
    </location>
</feature>
<keyword evidence="1" id="KW-0732">Signal</keyword>
<organism evidence="2">
    <name type="scientific">Manihot esculenta</name>
    <name type="common">Cassava</name>
    <name type="synonym">Jatropha manihot</name>
    <dbReference type="NCBI Taxonomy" id="3983"/>
    <lineage>
        <taxon>Eukaryota</taxon>
        <taxon>Viridiplantae</taxon>
        <taxon>Streptophyta</taxon>
        <taxon>Embryophyta</taxon>
        <taxon>Tracheophyta</taxon>
        <taxon>Spermatophyta</taxon>
        <taxon>Magnoliopsida</taxon>
        <taxon>eudicotyledons</taxon>
        <taxon>Gunneridae</taxon>
        <taxon>Pentapetalae</taxon>
        <taxon>rosids</taxon>
        <taxon>fabids</taxon>
        <taxon>Malpighiales</taxon>
        <taxon>Euphorbiaceae</taxon>
        <taxon>Crotonoideae</taxon>
        <taxon>Manihoteae</taxon>
        <taxon>Manihot</taxon>
    </lineage>
</organism>
<evidence type="ECO:0008006" key="3">
    <source>
        <dbReference type="Google" id="ProtNLM"/>
    </source>
</evidence>
<evidence type="ECO:0000313" key="2">
    <source>
        <dbReference type="EMBL" id="OAY57238.1"/>
    </source>
</evidence>
<dbReference type="EMBL" id="CM004388">
    <property type="protein sequence ID" value="OAY57238.1"/>
    <property type="molecule type" value="Genomic_DNA"/>
</dbReference>
<gene>
    <name evidence="2" type="ORF">MANES_02G081000</name>
</gene>
<feature type="chain" id="PRO_5012135345" description="Secreted protein" evidence="1">
    <location>
        <begin position="19"/>
        <end position="54"/>
    </location>
</feature>